<dbReference type="EMBL" id="KY798505">
    <property type="protein sequence ID" value="ARQ19471.1"/>
    <property type="molecule type" value="Genomic_DNA"/>
</dbReference>
<accession>A0A1X9QAW1</accession>
<organism evidence="2">
    <name type="scientific">Klebsiella pneumoniae</name>
    <dbReference type="NCBI Taxonomy" id="573"/>
    <lineage>
        <taxon>Bacteria</taxon>
        <taxon>Pseudomonadati</taxon>
        <taxon>Pseudomonadota</taxon>
        <taxon>Gammaproteobacteria</taxon>
        <taxon>Enterobacterales</taxon>
        <taxon>Enterobacteriaceae</taxon>
        <taxon>Klebsiella/Raoultella group</taxon>
        <taxon>Klebsiella</taxon>
        <taxon>Klebsiella pneumoniae complex</taxon>
    </lineage>
</organism>
<keyword evidence="2" id="KW-0614">Plasmid</keyword>
<proteinExistence type="predicted"/>
<dbReference type="EMBL" id="KY798507">
    <property type="protein sequence ID" value="ARQ19669.1"/>
    <property type="molecule type" value="Genomic_DNA"/>
</dbReference>
<dbReference type="AlphaFoldDB" id="A0A1X9QAW1"/>
<geneLocation type="plasmid" evidence="2">
    <name>pKpQIL-UK</name>
</geneLocation>
<reference evidence="2" key="1">
    <citation type="journal article" date="2017" name="J. Antimicrob. Chemother.">
        <title>Major role of pKpQIL-like plasmids in the early dissemination of KPC-type carbapenemases in the UK.</title>
        <authorList>
            <person name="Doumith M."/>
            <person name="Findlay J."/>
            <person name="Hirani H."/>
            <person name="Hopkins K.L."/>
            <person name="Livermore D.M."/>
            <person name="Dodgson A."/>
            <person name="Woodford N."/>
        </authorList>
    </citation>
    <scope>NUCLEOTIDE SEQUENCE</scope>
    <source>
        <plasmid evidence="1">pKpQIL-D1</plasmid>
        <plasmid evidence="2">pKpQIL-UK</plasmid>
    </source>
</reference>
<name>A0A1X9QAW1_KLEPN</name>
<sequence length="116" mass="13447">MLFTWNYRSIQVARQLCIRGYFTPRNQPCATLFQPCFESGCRFDFFHFLLFPGFYRACTERRTEKFTDRLVSPKTSFQATFTYPLSMPFIARLGSSIYCIVIKPHGHGTSPCTSTS</sequence>
<geneLocation type="plasmid" evidence="1">
    <name>pKpQIL-D1</name>
</geneLocation>
<evidence type="ECO:0000313" key="1">
    <source>
        <dbReference type="EMBL" id="ARQ19471.1"/>
    </source>
</evidence>
<protein>
    <submittedName>
        <fullName evidence="2">Uncharacterized protein</fullName>
    </submittedName>
</protein>
<evidence type="ECO:0000313" key="2">
    <source>
        <dbReference type="EMBL" id="ARQ19669.1"/>
    </source>
</evidence>